<gene>
    <name evidence="1" type="ORF">KC01_LOCUS33517</name>
</gene>
<evidence type="ECO:0000313" key="1">
    <source>
        <dbReference type="EMBL" id="CAL1606314.1"/>
    </source>
</evidence>
<sequence>MHAAAADAFRLASDVLSQRGTPRWWWWGRFLGLCPGFIAKHNGEKDVSSTSCFSKMELVPCGPMRAQGWKLRCSAVGSGLVHC</sequence>
<dbReference type="Proteomes" id="UP001497482">
    <property type="component" value="Chromosome 5"/>
</dbReference>
<dbReference type="AlphaFoldDB" id="A0AAV2LZ50"/>
<reference evidence="1 2" key="1">
    <citation type="submission" date="2024-04" db="EMBL/GenBank/DDBJ databases">
        <authorList>
            <person name="Waldvogel A.-M."/>
            <person name="Schoenle A."/>
        </authorList>
    </citation>
    <scope>NUCLEOTIDE SEQUENCE [LARGE SCALE GENOMIC DNA]</scope>
</reference>
<protein>
    <submittedName>
        <fullName evidence="1">Uncharacterized protein</fullName>
    </submittedName>
</protein>
<name>A0AAV2LZ50_KNICA</name>
<organism evidence="1 2">
    <name type="scientific">Knipowitschia caucasica</name>
    <name type="common">Caucasian dwarf goby</name>
    <name type="synonym">Pomatoschistus caucasicus</name>
    <dbReference type="NCBI Taxonomy" id="637954"/>
    <lineage>
        <taxon>Eukaryota</taxon>
        <taxon>Metazoa</taxon>
        <taxon>Chordata</taxon>
        <taxon>Craniata</taxon>
        <taxon>Vertebrata</taxon>
        <taxon>Euteleostomi</taxon>
        <taxon>Actinopterygii</taxon>
        <taxon>Neopterygii</taxon>
        <taxon>Teleostei</taxon>
        <taxon>Neoteleostei</taxon>
        <taxon>Acanthomorphata</taxon>
        <taxon>Gobiaria</taxon>
        <taxon>Gobiiformes</taxon>
        <taxon>Gobioidei</taxon>
        <taxon>Gobiidae</taxon>
        <taxon>Gobiinae</taxon>
        <taxon>Knipowitschia</taxon>
    </lineage>
</organism>
<proteinExistence type="predicted"/>
<accession>A0AAV2LZ50</accession>
<dbReference type="EMBL" id="OZ035827">
    <property type="protein sequence ID" value="CAL1606314.1"/>
    <property type="molecule type" value="Genomic_DNA"/>
</dbReference>
<keyword evidence="2" id="KW-1185">Reference proteome</keyword>
<evidence type="ECO:0000313" key="2">
    <source>
        <dbReference type="Proteomes" id="UP001497482"/>
    </source>
</evidence>